<protein>
    <submittedName>
        <fullName evidence="3">3-oxoacyl-ACP reductase</fullName>
    </submittedName>
</protein>
<dbReference type="FunFam" id="3.40.50.720:FF:000084">
    <property type="entry name" value="Short-chain dehydrogenase reductase"/>
    <property type="match status" value="1"/>
</dbReference>
<dbReference type="PRINTS" id="PR00081">
    <property type="entry name" value="GDHRDH"/>
</dbReference>
<dbReference type="GO" id="GO:0016491">
    <property type="term" value="F:oxidoreductase activity"/>
    <property type="evidence" value="ECO:0007669"/>
    <property type="project" value="UniProtKB-KW"/>
</dbReference>
<accession>A0A103ZJ24</accession>
<dbReference type="PANTHER" id="PTHR43639">
    <property type="entry name" value="OXIDOREDUCTASE, SHORT-CHAIN DEHYDROGENASE/REDUCTASE FAMILY (AFU_ORTHOLOGUE AFUA_5G02870)"/>
    <property type="match status" value="1"/>
</dbReference>
<dbReference type="PRINTS" id="PR00080">
    <property type="entry name" value="SDRFAMILY"/>
</dbReference>
<dbReference type="CDD" id="cd05233">
    <property type="entry name" value="SDR_c"/>
    <property type="match status" value="1"/>
</dbReference>
<reference evidence="3 4" key="1">
    <citation type="submission" date="2015-11" db="EMBL/GenBank/DDBJ databases">
        <title>Expanding the genomic diversity of Burkholderia species for the development of highly accurate diagnostics.</title>
        <authorList>
            <person name="Sahl J."/>
            <person name="Keim P."/>
            <person name="Wagner D."/>
        </authorList>
    </citation>
    <scope>NUCLEOTIDE SEQUENCE [LARGE SCALE GENOMIC DNA]</scope>
    <source>
        <strain evidence="3 4">MSMB1302</strain>
    </source>
</reference>
<dbReference type="SUPFAM" id="SSF51735">
    <property type="entry name" value="NAD(P)-binding Rossmann-fold domains"/>
    <property type="match status" value="1"/>
</dbReference>
<evidence type="ECO:0000256" key="2">
    <source>
        <dbReference type="ARBA" id="ARBA00023002"/>
    </source>
</evidence>
<evidence type="ECO:0000313" key="3">
    <source>
        <dbReference type="EMBL" id="KVK80953.1"/>
    </source>
</evidence>
<gene>
    <name evidence="3" type="ORF">WS90_16920</name>
</gene>
<evidence type="ECO:0000313" key="4">
    <source>
        <dbReference type="Proteomes" id="UP000069001"/>
    </source>
</evidence>
<dbReference type="RefSeq" id="WP_059730114.1">
    <property type="nucleotide sequence ID" value="NZ_LOYH01000058.1"/>
</dbReference>
<proteinExistence type="inferred from homology"/>
<dbReference type="EMBL" id="LOYH01000058">
    <property type="protein sequence ID" value="KVK80953.1"/>
    <property type="molecule type" value="Genomic_DNA"/>
</dbReference>
<sequence>MNTSQKVVVITGASSGMGLDLTRAFLSRGDLVVATARNEDKLKSATQSLPNSNNLTLVSGDIGAEETADVLFEAVERKHGRVDVLINNAGIYDNTSFAAFQTDALDKLVRTNLYGFFFVTRAAVRLMQQKQRGVIINVTAAIAIQPLTASPSSVQVMVKGAVNQATKALAIELAPQNIRVNAIAPGIINTPLHDPNTHAFLNSLQPLGRIGDVGDISDAALFLADSDFVTGVILPIDGGITAGR</sequence>
<dbReference type="Pfam" id="PF13561">
    <property type="entry name" value="adh_short_C2"/>
    <property type="match status" value="1"/>
</dbReference>
<dbReference type="InterPro" id="IPR002347">
    <property type="entry name" value="SDR_fam"/>
</dbReference>
<dbReference type="Proteomes" id="UP000069001">
    <property type="component" value="Unassembled WGS sequence"/>
</dbReference>
<comment type="similarity">
    <text evidence="1">Belongs to the short-chain dehydrogenases/reductases (SDR) family.</text>
</comment>
<dbReference type="PANTHER" id="PTHR43639:SF1">
    <property type="entry name" value="SHORT-CHAIN DEHYDROGENASE_REDUCTASE FAMILY PROTEIN"/>
    <property type="match status" value="1"/>
</dbReference>
<evidence type="ECO:0000256" key="1">
    <source>
        <dbReference type="ARBA" id="ARBA00006484"/>
    </source>
</evidence>
<keyword evidence="2" id="KW-0560">Oxidoreductase</keyword>
<organism evidence="3 4">
    <name type="scientific">Burkholderia cepacia</name>
    <name type="common">Pseudomonas cepacia</name>
    <dbReference type="NCBI Taxonomy" id="292"/>
    <lineage>
        <taxon>Bacteria</taxon>
        <taxon>Pseudomonadati</taxon>
        <taxon>Pseudomonadota</taxon>
        <taxon>Betaproteobacteria</taxon>
        <taxon>Burkholderiales</taxon>
        <taxon>Burkholderiaceae</taxon>
        <taxon>Burkholderia</taxon>
        <taxon>Burkholderia cepacia complex</taxon>
    </lineage>
</organism>
<dbReference type="AlphaFoldDB" id="A0A103ZJ24"/>
<dbReference type="InterPro" id="IPR036291">
    <property type="entry name" value="NAD(P)-bd_dom_sf"/>
</dbReference>
<dbReference type="Gene3D" id="3.40.50.720">
    <property type="entry name" value="NAD(P)-binding Rossmann-like Domain"/>
    <property type="match status" value="1"/>
</dbReference>
<comment type="caution">
    <text evidence="3">The sequence shown here is derived from an EMBL/GenBank/DDBJ whole genome shotgun (WGS) entry which is preliminary data.</text>
</comment>
<name>A0A103ZJ24_BURCE</name>